<gene>
    <name evidence="2" type="ORF">HHL11_25065</name>
</gene>
<dbReference type="Gene3D" id="2.40.33.20">
    <property type="entry name" value="PK beta-barrel domain-like"/>
    <property type="match status" value="1"/>
</dbReference>
<dbReference type="GO" id="GO:0003824">
    <property type="term" value="F:catalytic activity"/>
    <property type="evidence" value="ECO:0007669"/>
    <property type="project" value="InterPro"/>
</dbReference>
<dbReference type="Proteomes" id="UP000541185">
    <property type="component" value="Unassembled WGS sequence"/>
</dbReference>
<accession>A0A848HC49</accession>
<dbReference type="RefSeq" id="WP_169421344.1">
    <property type="nucleotide sequence ID" value="NZ_JABBFX010000003.1"/>
</dbReference>
<feature type="domain" description="MOSC" evidence="1">
    <location>
        <begin position="23"/>
        <end position="167"/>
    </location>
</feature>
<dbReference type="InterPro" id="IPR011037">
    <property type="entry name" value="Pyrv_Knase-like_insert_dom_sf"/>
</dbReference>
<reference evidence="2 3" key="1">
    <citation type="submission" date="2020-04" db="EMBL/GenBank/DDBJ databases">
        <title>Ramlibacter sp. G-1-2-2 isolated from soil.</title>
        <authorList>
            <person name="Dahal R.H."/>
        </authorList>
    </citation>
    <scope>NUCLEOTIDE SEQUENCE [LARGE SCALE GENOMIC DNA]</scope>
    <source>
        <strain evidence="2 3">G-1-2-2</strain>
    </source>
</reference>
<dbReference type="AlphaFoldDB" id="A0A848HC49"/>
<proteinExistence type="predicted"/>
<dbReference type="InterPro" id="IPR052716">
    <property type="entry name" value="MOSC_domain"/>
</dbReference>
<evidence type="ECO:0000313" key="3">
    <source>
        <dbReference type="Proteomes" id="UP000541185"/>
    </source>
</evidence>
<dbReference type="Pfam" id="PF03473">
    <property type="entry name" value="MOSC"/>
    <property type="match status" value="1"/>
</dbReference>
<keyword evidence="3" id="KW-1185">Reference proteome</keyword>
<protein>
    <submittedName>
        <fullName evidence="2">MOSC domain-containing protein</fullName>
    </submittedName>
</protein>
<dbReference type="SUPFAM" id="SSF50800">
    <property type="entry name" value="PK beta-barrel domain-like"/>
    <property type="match status" value="1"/>
</dbReference>
<dbReference type="PROSITE" id="PS51340">
    <property type="entry name" value="MOSC"/>
    <property type="match status" value="1"/>
</dbReference>
<dbReference type="GO" id="GO:0030151">
    <property type="term" value="F:molybdenum ion binding"/>
    <property type="evidence" value="ECO:0007669"/>
    <property type="project" value="InterPro"/>
</dbReference>
<evidence type="ECO:0000259" key="1">
    <source>
        <dbReference type="PROSITE" id="PS51340"/>
    </source>
</evidence>
<organism evidence="2 3">
    <name type="scientific">Ramlibacter agri</name>
    <dbReference type="NCBI Taxonomy" id="2728837"/>
    <lineage>
        <taxon>Bacteria</taxon>
        <taxon>Pseudomonadati</taxon>
        <taxon>Pseudomonadota</taxon>
        <taxon>Betaproteobacteria</taxon>
        <taxon>Burkholderiales</taxon>
        <taxon>Comamonadaceae</taxon>
        <taxon>Ramlibacter</taxon>
    </lineage>
</organism>
<dbReference type="InterPro" id="IPR005302">
    <property type="entry name" value="MoCF_Sase_C"/>
</dbReference>
<dbReference type="EMBL" id="JABBFX010000003">
    <property type="protein sequence ID" value="NML47040.1"/>
    <property type="molecule type" value="Genomic_DNA"/>
</dbReference>
<dbReference type="PANTHER" id="PTHR36930:SF1">
    <property type="entry name" value="MOSC DOMAIN-CONTAINING PROTEIN"/>
    <property type="match status" value="1"/>
</dbReference>
<evidence type="ECO:0000313" key="2">
    <source>
        <dbReference type="EMBL" id="NML47040.1"/>
    </source>
</evidence>
<name>A0A848HC49_9BURK</name>
<sequence length="184" mass="18997">MQDLRALAATFPFTGKLEAILLRPARGAPVLQPSACIAIADRGLDGDRTAAGRGGGKRQVTLVQAEHLPVIAGLLRREAVDAADLRRNLVVAGLNLLAARALFADQPLRLAIGDEAVLEITGPCEPCSKMEATLGPGAYNAMRGHGGVTARVLRGGRVAVGDVVRCTLAPISPGADAGLELPLD</sequence>
<comment type="caution">
    <text evidence="2">The sequence shown here is derived from an EMBL/GenBank/DDBJ whole genome shotgun (WGS) entry which is preliminary data.</text>
</comment>
<dbReference type="PANTHER" id="PTHR36930">
    <property type="entry name" value="METAL-SULFUR CLUSTER BIOSYNTHESIS PROTEINS YUAD-RELATED"/>
    <property type="match status" value="1"/>
</dbReference>
<dbReference type="GO" id="GO:0030170">
    <property type="term" value="F:pyridoxal phosphate binding"/>
    <property type="evidence" value="ECO:0007669"/>
    <property type="project" value="InterPro"/>
</dbReference>